<dbReference type="Proteomes" id="UP000237968">
    <property type="component" value="Unassembled WGS sequence"/>
</dbReference>
<name>A0A2S9XD43_9BACT</name>
<dbReference type="EMBL" id="PVNK01000269">
    <property type="protein sequence ID" value="PRP90775.1"/>
    <property type="molecule type" value="Genomic_DNA"/>
</dbReference>
<feature type="region of interest" description="Disordered" evidence="1">
    <location>
        <begin position="425"/>
        <end position="444"/>
    </location>
</feature>
<dbReference type="RefSeq" id="WP_106395385.1">
    <property type="nucleotide sequence ID" value="NZ_PVNK01000269.1"/>
</dbReference>
<proteinExistence type="predicted"/>
<feature type="compositionally biased region" description="Pro residues" evidence="1">
    <location>
        <begin position="117"/>
        <end position="137"/>
    </location>
</feature>
<evidence type="ECO:0000256" key="1">
    <source>
        <dbReference type="SAM" id="MobiDB-lite"/>
    </source>
</evidence>
<feature type="region of interest" description="Disordered" evidence="1">
    <location>
        <begin position="116"/>
        <end position="152"/>
    </location>
</feature>
<reference evidence="2 3" key="1">
    <citation type="submission" date="2018-03" db="EMBL/GenBank/DDBJ databases">
        <title>Draft Genome Sequences of the Obligatory Marine Myxobacteria Enhygromyxa salina SWB005.</title>
        <authorList>
            <person name="Poehlein A."/>
            <person name="Moghaddam J.A."/>
            <person name="Harms H."/>
            <person name="Alanjari M."/>
            <person name="Koenig G.M."/>
            <person name="Daniel R."/>
            <person name="Schaeberle T.F."/>
        </authorList>
    </citation>
    <scope>NUCLEOTIDE SEQUENCE [LARGE SCALE GENOMIC DNA]</scope>
    <source>
        <strain evidence="2 3">SWB005</strain>
    </source>
</reference>
<evidence type="ECO:0000313" key="3">
    <source>
        <dbReference type="Proteomes" id="UP000237968"/>
    </source>
</evidence>
<keyword evidence="3" id="KW-1185">Reference proteome</keyword>
<organism evidence="2 3">
    <name type="scientific">Enhygromyxa salina</name>
    <dbReference type="NCBI Taxonomy" id="215803"/>
    <lineage>
        <taxon>Bacteria</taxon>
        <taxon>Pseudomonadati</taxon>
        <taxon>Myxococcota</taxon>
        <taxon>Polyangia</taxon>
        <taxon>Nannocystales</taxon>
        <taxon>Nannocystaceae</taxon>
        <taxon>Enhygromyxa</taxon>
    </lineage>
</organism>
<dbReference type="AlphaFoldDB" id="A0A2S9XD43"/>
<gene>
    <name evidence="2" type="ORF">ENSA5_62090</name>
</gene>
<accession>A0A2S9XD43</accession>
<comment type="caution">
    <text evidence="2">The sequence shown here is derived from an EMBL/GenBank/DDBJ whole genome shotgun (WGS) entry which is preliminary data.</text>
</comment>
<evidence type="ECO:0000313" key="2">
    <source>
        <dbReference type="EMBL" id="PRP90775.1"/>
    </source>
</evidence>
<protein>
    <submittedName>
        <fullName evidence="2">Uncharacterized protein</fullName>
    </submittedName>
</protein>
<sequence length="963" mass="106897">MNEMANRIWKGQDGQLVFDITISRNPSDGVPSVAKIYYEQDPQDEHLITINEARPTQFEIKFRSGRRVRGFLAQRAHVHIDGVDNTGIFADIHFGAAEIYHFEGLMVACPSRGSVAPWPPNPPDPSDQPNPPGPPNPAAEDPTESGSPLPIISTNSDDLFNYVYVRRWPRVSDEDLRYGFIQYRASSPPSSSFYDDLVIARQQGRYMAESLAVRFIDGDPPYVGMFVSSLRSLSGPVRDFASLAERIQQQAQLSPLVCATELASLLERYGAPPRYFTSAQYQLDIDRIWQSYFALVVTLGYDWALLNDLAQSIWLAHVIDLAVTLDPENAWVPSELTPDQIVELADAKVLLPASIFPLPPATSQHSSPPRGSDTGWIEPYAIGDLQMVRQRLVRYAPGEIARIENVMRGERKEISRRHVQRRVEVQEHRGSEEQLLQSDDADERSSLFEETRKMIAEKAVANNYADFQTSYGPPTLTTLNGSWTRTTTQGPNPGQDDVTRFAREILKQTVSRIRRKIGTLRTTSTMNQVEDLVTSVIDNTSGQTSMRAVFRWLNKVYEAEVINYGNRLMMEFLVRRPAARYIAQETALTGQKLARPLPPADLGVASFKDITPDNYAQLGARYGVTELEPPPLVRKYVTATLRGGEEQQIAVPSGYCAVNAFVSCVSIPAGLPEPIVLVGRQTFNSSNSSAPLRPYGEDSTLPVSVMGVELSSSPPTAVQVLVNVEVECEPSVRAMDEWRIGIYRAMMTSFQQLDAQYYSDFGPGGPRQQATRSPLANRQTEQRELENACKRLLLEHMARATGGQDANAWGSPPSPGIVDEPRYVQFLDESLEWTEMAYSFHVSPHAGAREDVAVSATPDGEEDPLFTSFLQADQARILLPVQPARVMAFLYGFSSGMLWDGIDRLVPVLEDDLALVNDLEHAARNPKPEREVGPTWELVVPTAMQVLDESLVVTPGAGSLGAT</sequence>